<dbReference type="PRINTS" id="PR00344">
    <property type="entry name" value="BCTRLSENSOR"/>
</dbReference>
<dbReference type="CDD" id="cd00082">
    <property type="entry name" value="HisKA"/>
    <property type="match status" value="1"/>
</dbReference>
<evidence type="ECO:0000256" key="3">
    <source>
        <dbReference type="ARBA" id="ARBA00012438"/>
    </source>
</evidence>
<gene>
    <name evidence="13" type="ORF">GCL57_07625</name>
</gene>
<keyword evidence="4" id="KW-0597">Phosphoprotein</keyword>
<feature type="transmembrane region" description="Helical" evidence="10">
    <location>
        <begin position="47"/>
        <end position="69"/>
    </location>
</feature>
<dbReference type="GO" id="GO:0016020">
    <property type="term" value="C:membrane"/>
    <property type="evidence" value="ECO:0007669"/>
    <property type="project" value="UniProtKB-SubCell"/>
</dbReference>
<dbReference type="InterPro" id="IPR004358">
    <property type="entry name" value="Sig_transdc_His_kin-like_C"/>
</dbReference>
<accession>A0A833JF41</accession>
<evidence type="ECO:0000256" key="9">
    <source>
        <dbReference type="ARBA" id="ARBA00023012"/>
    </source>
</evidence>
<evidence type="ECO:0000256" key="2">
    <source>
        <dbReference type="ARBA" id="ARBA00004370"/>
    </source>
</evidence>
<evidence type="ECO:0000256" key="10">
    <source>
        <dbReference type="SAM" id="Phobius"/>
    </source>
</evidence>
<dbReference type="InterPro" id="IPR000014">
    <property type="entry name" value="PAS"/>
</dbReference>
<dbReference type="SMART" id="SM00091">
    <property type="entry name" value="PAS"/>
    <property type="match status" value="1"/>
</dbReference>
<evidence type="ECO:0000256" key="8">
    <source>
        <dbReference type="ARBA" id="ARBA00022840"/>
    </source>
</evidence>
<keyword evidence="10" id="KW-0472">Membrane</keyword>
<proteinExistence type="predicted"/>
<dbReference type="SMART" id="SM00388">
    <property type="entry name" value="HisKA"/>
    <property type="match status" value="1"/>
</dbReference>
<feature type="transmembrane region" description="Helical" evidence="10">
    <location>
        <begin position="7"/>
        <end position="27"/>
    </location>
</feature>
<dbReference type="Gene3D" id="3.30.565.10">
    <property type="entry name" value="Histidine kinase-like ATPase, C-terminal domain"/>
    <property type="match status" value="1"/>
</dbReference>
<feature type="domain" description="HAMP" evidence="12">
    <location>
        <begin position="278"/>
        <end position="331"/>
    </location>
</feature>
<keyword evidence="6" id="KW-0547">Nucleotide-binding</keyword>
<keyword evidence="9" id="KW-0902">Two-component regulatory system</keyword>
<dbReference type="SUPFAM" id="SSF55785">
    <property type="entry name" value="PYP-like sensor domain (PAS domain)"/>
    <property type="match status" value="1"/>
</dbReference>
<dbReference type="GO" id="GO:0005524">
    <property type="term" value="F:ATP binding"/>
    <property type="evidence" value="ECO:0007669"/>
    <property type="project" value="UniProtKB-KW"/>
</dbReference>
<keyword evidence="8" id="KW-0067">ATP-binding</keyword>
<comment type="caution">
    <text evidence="13">The sequence shown here is derived from an EMBL/GenBank/DDBJ whole genome shotgun (WGS) entry which is preliminary data.</text>
</comment>
<dbReference type="Gene3D" id="1.10.287.130">
    <property type="match status" value="1"/>
</dbReference>
<evidence type="ECO:0000256" key="5">
    <source>
        <dbReference type="ARBA" id="ARBA00022679"/>
    </source>
</evidence>
<keyword evidence="7" id="KW-0418">Kinase</keyword>
<feature type="domain" description="Histidine kinase" evidence="11">
    <location>
        <begin position="481"/>
        <end position="711"/>
    </location>
</feature>
<dbReference type="InterPro" id="IPR036097">
    <property type="entry name" value="HisK_dim/P_sf"/>
</dbReference>
<dbReference type="PANTHER" id="PTHR43065">
    <property type="entry name" value="SENSOR HISTIDINE KINASE"/>
    <property type="match status" value="1"/>
</dbReference>
<dbReference type="Pfam" id="PF00512">
    <property type="entry name" value="HisKA"/>
    <property type="match status" value="1"/>
</dbReference>
<dbReference type="PANTHER" id="PTHR43065:SF10">
    <property type="entry name" value="PEROXIDE STRESS-ACTIVATED HISTIDINE KINASE MAK3"/>
    <property type="match status" value="1"/>
</dbReference>
<evidence type="ECO:0000256" key="4">
    <source>
        <dbReference type="ARBA" id="ARBA00022553"/>
    </source>
</evidence>
<dbReference type="PROSITE" id="PS50885">
    <property type="entry name" value="HAMP"/>
    <property type="match status" value="1"/>
</dbReference>
<dbReference type="InterPro" id="IPR017232">
    <property type="entry name" value="NtrY"/>
</dbReference>
<dbReference type="InterPro" id="IPR013767">
    <property type="entry name" value="PAS_fold"/>
</dbReference>
<comment type="catalytic activity">
    <reaction evidence="1">
        <text>ATP + protein L-histidine = ADP + protein N-phospho-L-histidine.</text>
        <dbReference type="EC" id="2.7.13.3"/>
    </reaction>
</comment>
<dbReference type="EC" id="2.7.13.3" evidence="3"/>
<evidence type="ECO:0000256" key="1">
    <source>
        <dbReference type="ARBA" id="ARBA00000085"/>
    </source>
</evidence>
<dbReference type="RefSeq" id="WP_152212762.1">
    <property type="nucleotide sequence ID" value="NZ_WFLN01000006.1"/>
</dbReference>
<evidence type="ECO:0000313" key="14">
    <source>
        <dbReference type="Proteomes" id="UP000442694"/>
    </source>
</evidence>
<dbReference type="SMART" id="SM00304">
    <property type="entry name" value="HAMP"/>
    <property type="match status" value="1"/>
</dbReference>
<dbReference type="Gene3D" id="6.10.340.10">
    <property type="match status" value="1"/>
</dbReference>
<dbReference type="InterPro" id="IPR035965">
    <property type="entry name" value="PAS-like_dom_sf"/>
</dbReference>
<evidence type="ECO:0000256" key="7">
    <source>
        <dbReference type="ARBA" id="ARBA00022777"/>
    </source>
</evidence>
<dbReference type="GO" id="GO:0000155">
    <property type="term" value="F:phosphorelay sensor kinase activity"/>
    <property type="evidence" value="ECO:0007669"/>
    <property type="project" value="InterPro"/>
</dbReference>
<feature type="transmembrane region" description="Helical" evidence="10">
    <location>
        <begin position="90"/>
        <end position="110"/>
    </location>
</feature>
<comment type="subcellular location">
    <subcellularLocation>
        <location evidence="2">Membrane</location>
    </subcellularLocation>
</comment>
<dbReference type="Proteomes" id="UP000442694">
    <property type="component" value="Unassembled WGS sequence"/>
</dbReference>
<dbReference type="InterPro" id="IPR003660">
    <property type="entry name" value="HAMP_dom"/>
</dbReference>
<evidence type="ECO:0000313" key="13">
    <source>
        <dbReference type="EMBL" id="KAB8030835.1"/>
    </source>
</evidence>
<evidence type="ECO:0000256" key="6">
    <source>
        <dbReference type="ARBA" id="ARBA00022741"/>
    </source>
</evidence>
<evidence type="ECO:0000259" key="11">
    <source>
        <dbReference type="PROSITE" id="PS50109"/>
    </source>
</evidence>
<dbReference type="Pfam" id="PF00989">
    <property type="entry name" value="PAS"/>
    <property type="match status" value="1"/>
</dbReference>
<protein>
    <recommendedName>
        <fullName evidence="3">histidine kinase</fullName>
        <ecNumber evidence="3">2.7.13.3</ecNumber>
    </recommendedName>
</protein>
<evidence type="ECO:0000259" key="12">
    <source>
        <dbReference type="PROSITE" id="PS50885"/>
    </source>
</evidence>
<dbReference type="InterPro" id="IPR036890">
    <property type="entry name" value="HATPase_C_sf"/>
</dbReference>
<dbReference type="EMBL" id="WFLN01000006">
    <property type="protein sequence ID" value="KAB8030835.1"/>
    <property type="molecule type" value="Genomic_DNA"/>
</dbReference>
<dbReference type="Pfam" id="PF00672">
    <property type="entry name" value="HAMP"/>
    <property type="match status" value="1"/>
</dbReference>
<organism evidence="13 14">
    <name type="scientific">Fluviispira multicolorata</name>
    <dbReference type="NCBI Taxonomy" id="2654512"/>
    <lineage>
        <taxon>Bacteria</taxon>
        <taxon>Pseudomonadati</taxon>
        <taxon>Bdellovibrionota</taxon>
        <taxon>Oligoflexia</taxon>
        <taxon>Silvanigrellales</taxon>
        <taxon>Silvanigrellaceae</taxon>
        <taxon>Fluviispira</taxon>
    </lineage>
</organism>
<dbReference type="PROSITE" id="PS50109">
    <property type="entry name" value="HIS_KIN"/>
    <property type="match status" value="1"/>
</dbReference>
<keyword evidence="5" id="KW-0808">Transferase</keyword>
<dbReference type="GO" id="GO:0006355">
    <property type="term" value="P:regulation of DNA-templated transcription"/>
    <property type="evidence" value="ECO:0007669"/>
    <property type="project" value="InterPro"/>
</dbReference>
<sequence length="720" mass="82631">MNLHTRFYKLILWVLFSIFIAVSGSFLENSIVNQGAIFSNKFFGNSVYLFFSAVILNVILLLLFVFLTFRSGVKLIVDNSRGVFGSKLNTKLVTAFLFFSLLPTVVLLYMSTKFVNTNFEKWLPDNLVETTEETLNSEAAYQAKIYSLLINQFPNKDNIDIFDFVVDKKKNKMIYISKKINESEIKRTLLSYKASHKIKPVWHEFGNERKILIIENNFLIYGIISPKILQPKWLQLKNEYPGLTNAAKMIRLSYYVMLGVITLLIIFSATWLGFTLAREITVPLQILANATESVSHGNYSVKIDDIVSDDEMGKLALSFRSMVSDLKREKERVDLFSDELKRKAEELSIKSEYNEVLLKNVNAGVIVLSAELFIESWNQRAENLFNNKEKDVLGTHISKVFADNDFQKIILHALEDASLSVLKRVEMEWSGFLYEKEFQLQISVSLICSPRGKVGKIIFVNDISDFAKAQRLAAWKDVASRIAHEIKNPLTPIKLGAQRLEKKFTNNFIGNDKQVFKESIQIILQSTDSIKILVDEFIKYARMPHSKLNFGNIVEAIYMSMRGFIGNPENIFLILEVFINDKFYRYQNEEKFDYLPQIKCYFDRNQITRLFINLIANAVTVSTEKNTPVTVSIYNKTNDNILKIMVKDFGTGLSTEVKSRIFEPYFSTKKTGMGLGLAIVKQIVDEHFGQISVEENHPNGTIFTVTLPIEINIEKEEKIN</sequence>
<name>A0A833JF41_9BACT</name>
<keyword evidence="10" id="KW-0812">Transmembrane</keyword>
<dbReference type="InterPro" id="IPR003594">
    <property type="entry name" value="HATPase_dom"/>
</dbReference>
<dbReference type="Gene3D" id="3.30.450.20">
    <property type="entry name" value="PAS domain"/>
    <property type="match status" value="1"/>
</dbReference>
<dbReference type="CDD" id="cd00130">
    <property type="entry name" value="PAS"/>
    <property type="match status" value="1"/>
</dbReference>
<keyword evidence="14" id="KW-1185">Reference proteome</keyword>
<reference evidence="13 14" key="1">
    <citation type="submission" date="2019-10" db="EMBL/GenBank/DDBJ databases">
        <title>New genus of Silvanigrellaceae.</title>
        <authorList>
            <person name="Pitt A."/>
            <person name="Hahn M.W."/>
        </authorList>
    </citation>
    <scope>NUCLEOTIDE SEQUENCE [LARGE SCALE GENOMIC DNA]</scope>
    <source>
        <strain evidence="13 14">33A1-SZDP</strain>
    </source>
</reference>
<keyword evidence="10" id="KW-1133">Transmembrane helix</keyword>
<dbReference type="SUPFAM" id="SSF158472">
    <property type="entry name" value="HAMP domain-like"/>
    <property type="match status" value="1"/>
</dbReference>
<dbReference type="AlphaFoldDB" id="A0A833JF41"/>
<dbReference type="SUPFAM" id="SSF55874">
    <property type="entry name" value="ATPase domain of HSP90 chaperone/DNA topoisomerase II/histidine kinase"/>
    <property type="match status" value="1"/>
</dbReference>
<dbReference type="InterPro" id="IPR005467">
    <property type="entry name" value="His_kinase_dom"/>
</dbReference>
<dbReference type="Pfam" id="PF02518">
    <property type="entry name" value="HATPase_c"/>
    <property type="match status" value="1"/>
</dbReference>
<dbReference type="SMART" id="SM00387">
    <property type="entry name" value="HATPase_c"/>
    <property type="match status" value="1"/>
</dbReference>
<dbReference type="PIRSF" id="PIRSF037532">
    <property type="entry name" value="STHK_NtrY"/>
    <property type="match status" value="1"/>
</dbReference>
<dbReference type="SUPFAM" id="SSF47384">
    <property type="entry name" value="Homodimeric domain of signal transducing histidine kinase"/>
    <property type="match status" value="1"/>
</dbReference>
<dbReference type="InterPro" id="IPR003661">
    <property type="entry name" value="HisK_dim/P_dom"/>
</dbReference>
<dbReference type="CDD" id="cd06225">
    <property type="entry name" value="HAMP"/>
    <property type="match status" value="1"/>
</dbReference>
<feature type="transmembrane region" description="Helical" evidence="10">
    <location>
        <begin position="252"/>
        <end position="274"/>
    </location>
</feature>